<keyword evidence="4" id="KW-0326">Glycosidase</keyword>
<dbReference type="EMBL" id="JBHTKN010000006">
    <property type="protein sequence ID" value="MFD1042692.1"/>
    <property type="molecule type" value="Genomic_DNA"/>
</dbReference>
<proteinExistence type="inferred from homology"/>
<dbReference type="Pfam" id="PF17189">
    <property type="entry name" value="Glyco_hydro_30C"/>
    <property type="match status" value="1"/>
</dbReference>
<dbReference type="PRINTS" id="PR00843">
    <property type="entry name" value="GLHYDRLASE30"/>
</dbReference>
<keyword evidence="2" id="KW-0732">Signal</keyword>
<dbReference type="Pfam" id="PF02055">
    <property type="entry name" value="Glyco_hydro_30"/>
    <property type="match status" value="1"/>
</dbReference>
<name>A0ABW3LW42_9GAMM</name>
<dbReference type="InterPro" id="IPR033452">
    <property type="entry name" value="GH30_C"/>
</dbReference>
<accession>A0ABW3LW42</accession>
<evidence type="ECO:0000313" key="8">
    <source>
        <dbReference type="Proteomes" id="UP001597033"/>
    </source>
</evidence>
<dbReference type="SUPFAM" id="SSF51445">
    <property type="entry name" value="(Trans)glycosidases"/>
    <property type="match status" value="1"/>
</dbReference>
<dbReference type="PANTHER" id="PTHR11069:SF23">
    <property type="entry name" value="LYSOSOMAL ACID GLUCOSYLCERAMIDASE"/>
    <property type="match status" value="1"/>
</dbReference>
<evidence type="ECO:0000259" key="6">
    <source>
        <dbReference type="Pfam" id="PF17189"/>
    </source>
</evidence>
<dbReference type="Gene3D" id="3.20.20.80">
    <property type="entry name" value="Glycosidases"/>
    <property type="match status" value="1"/>
</dbReference>
<keyword evidence="8" id="KW-1185">Reference proteome</keyword>
<dbReference type="GO" id="GO:0016787">
    <property type="term" value="F:hydrolase activity"/>
    <property type="evidence" value="ECO:0007669"/>
    <property type="project" value="UniProtKB-KW"/>
</dbReference>
<dbReference type="InterPro" id="IPR033453">
    <property type="entry name" value="Glyco_hydro_30_TIM-barrel"/>
</dbReference>
<evidence type="ECO:0000256" key="4">
    <source>
        <dbReference type="RuleBase" id="RU361188"/>
    </source>
</evidence>
<reference evidence="8" key="1">
    <citation type="journal article" date="2019" name="Int. J. Syst. Evol. Microbiol.">
        <title>The Global Catalogue of Microorganisms (GCM) 10K type strain sequencing project: providing services to taxonomists for standard genome sequencing and annotation.</title>
        <authorList>
            <consortium name="The Broad Institute Genomics Platform"/>
            <consortium name="The Broad Institute Genome Sequencing Center for Infectious Disease"/>
            <person name="Wu L."/>
            <person name="Ma J."/>
        </authorList>
    </citation>
    <scope>NUCLEOTIDE SEQUENCE [LARGE SCALE GENOMIC DNA]</scope>
    <source>
        <strain evidence="8">CCUG 55854</strain>
    </source>
</reference>
<dbReference type="RefSeq" id="WP_162378506.1">
    <property type="nucleotide sequence ID" value="NZ_JBHTKN010000006.1"/>
</dbReference>
<protein>
    <submittedName>
        <fullName evidence="7">Glycoside hydrolase family 30 beta sandwich domain-containing protein</fullName>
    </submittedName>
</protein>
<feature type="domain" description="Glycosyl hydrolase family 30 TIM-barrel" evidence="5">
    <location>
        <begin position="77"/>
        <end position="414"/>
    </location>
</feature>
<dbReference type="Gene3D" id="2.60.40.1180">
    <property type="entry name" value="Golgi alpha-mannosidase II"/>
    <property type="match status" value="1"/>
</dbReference>
<dbReference type="PANTHER" id="PTHR11069">
    <property type="entry name" value="GLUCOSYLCERAMIDASE"/>
    <property type="match status" value="1"/>
</dbReference>
<evidence type="ECO:0000313" key="7">
    <source>
        <dbReference type="EMBL" id="MFD1042692.1"/>
    </source>
</evidence>
<gene>
    <name evidence="7" type="ORF">ACFQ2N_10070</name>
</gene>
<sequence>MTALVMLALPAQAATPKAGTAAGGKGGEVVTIYTSEQGAKQQMVRSQAAPLKAGHPLNEGENSVFVDPGMRFQSLLGIGGAITDATAETFAKLDRARQEELLRAYYDTEQGIGYTLARTTIHSSDFASGSYTYVEEGDKDLKTFSIEHDRRYRIPMIKRAIAAAGGTLPMMASPWSAPAFMKDTNHMLQGGKLLPEYAAAWAKYYTKFIDAYTAEGIPIWSISLQNEPMAKQTWESMLYTAEEERDFLKNHLGPTIKASAHPDTKIVVWDHNRDMMVHRANVIFGDPEAAKHAWGMGFHWYETWAGFDPMFENVRRVHESYPDKVLLLTEATVEKFDWSQVQRWANGERYGTSIINDLNNGASGWIDWNMLLDETGGPNHVGNYCFSPIHADTRTGELVYTPSYWYIGHFSKFLRPQARRVSAASSRSNLLATAFLNPDGKLATVVMNPTEKEIAYNYYVGTASTRVTIPAHAIQTLVH</sequence>
<organism evidence="7 8">
    <name type="scientific">Pseudoxanthomonas kaohsiungensis</name>
    <dbReference type="NCBI Taxonomy" id="283923"/>
    <lineage>
        <taxon>Bacteria</taxon>
        <taxon>Pseudomonadati</taxon>
        <taxon>Pseudomonadota</taxon>
        <taxon>Gammaproteobacteria</taxon>
        <taxon>Lysobacterales</taxon>
        <taxon>Lysobacteraceae</taxon>
        <taxon>Pseudoxanthomonas</taxon>
    </lineage>
</organism>
<comment type="caution">
    <text evidence="7">The sequence shown here is derived from an EMBL/GenBank/DDBJ whole genome shotgun (WGS) entry which is preliminary data.</text>
</comment>
<keyword evidence="3 4" id="KW-0378">Hydrolase</keyword>
<evidence type="ECO:0000256" key="2">
    <source>
        <dbReference type="ARBA" id="ARBA00022729"/>
    </source>
</evidence>
<evidence type="ECO:0000256" key="3">
    <source>
        <dbReference type="ARBA" id="ARBA00022801"/>
    </source>
</evidence>
<dbReference type="InterPro" id="IPR017853">
    <property type="entry name" value="GH"/>
</dbReference>
<dbReference type="InterPro" id="IPR001139">
    <property type="entry name" value="Glyco_hydro_30"/>
</dbReference>
<comment type="similarity">
    <text evidence="1 4">Belongs to the glycosyl hydrolase 30 family.</text>
</comment>
<evidence type="ECO:0000259" key="5">
    <source>
        <dbReference type="Pfam" id="PF02055"/>
    </source>
</evidence>
<dbReference type="Proteomes" id="UP001597033">
    <property type="component" value="Unassembled WGS sequence"/>
</dbReference>
<evidence type="ECO:0000256" key="1">
    <source>
        <dbReference type="ARBA" id="ARBA00005382"/>
    </source>
</evidence>
<dbReference type="InterPro" id="IPR013780">
    <property type="entry name" value="Glyco_hydro_b"/>
</dbReference>
<feature type="domain" description="Glycosyl hydrolase family 30 beta sandwich" evidence="6">
    <location>
        <begin position="418"/>
        <end position="477"/>
    </location>
</feature>